<dbReference type="InterPro" id="IPR001789">
    <property type="entry name" value="Sig_transdc_resp-reg_receiver"/>
</dbReference>
<feature type="domain" description="CheW-like" evidence="3">
    <location>
        <begin position="19"/>
        <end position="158"/>
    </location>
</feature>
<dbReference type="Proteomes" id="UP000095401">
    <property type="component" value="Chromosome"/>
</dbReference>
<keyword evidence="1" id="KW-0597">Phosphoprotein</keyword>
<dbReference type="GO" id="GO:0006935">
    <property type="term" value="P:chemotaxis"/>
    <property type="evidence" value="ECO:0007669"/>
    <property type="project" value="InterPro"/>
</dbReference>
<organism evidence="4 5">
    <name type="scientific">Acidihalobacter yilgarnensis</name>
    <dbReference type="NCBI Taxonomy" id="2819280"/>
    <lineage>
        <taxon>Bacteria</taxon>
        <taxon>Pseudomonadati</taxon>
        <taxon>Pseudomonadota</taxon>
        <taxon>Gammaproteobacteria</taxon>
        <taxon>Chromatiales</taxon>
        <taxon>Ectothiorhodospiraceae</taxon>
        <taxon>Acidihalobacter</taxon>
    </lineage>
</organism>
<dbReference type="Pfam" id="PF00072">
    <property type="entry name" value="Response_reg"/>
    <property type="match status" value="1"/>
</dbReference>
<protein>
    <submittedName>
        <fullName evidence="4">Chemotaxis protein CheW</fullName>
    </submittedName>
</protein>
<reference evidence="5" key="1">
    <citation type="submission" date="2016-09" db="EMBL/GenBank/DDBJ databases">
        <title>Acidihalobacter prosperus F5.</title>
        <authorList>
            <person name="Khaleque H.N."/>
            <person name="Ramsay J.P."/>
            <person name="Kaksonen A.H."/>
            <person name="Boxall N.J."/>
            <person name="Watkin E.L.J."/>
        </authorList>
    </citation>
    <scope>NUCLEOTIDE SEQUENCE [LARGE SCALE GENOMIC DNA]</scope>
    <source>
        <strain evidence="5">F5</strain>
    </source>
</reference>
<evidence type="ECO:0000313" key="5">
    <source>
        <dbReference type="Proteomes" id="UP000095401"/>
    </source>
</evidence>
<dbReference type="PROSITE" id="PS50110">
    <property type="entry name" value="RESPONSE_REGULATORY"/>
    <property type="match status" value="1"/>
</dbReference>
<dbReference type="SMART" id="SM00448">
    <property type="entry name" value="REC"/>
    <property type="match status" value="1"/>
</dbReference>
<dbReference type="Pfam" id="PF01584">
    <property type="entry name" value="CheW"/>
    <property type="match status" value="1"/>
</dbReference>
<name>A0A1D8IPP5_9GAMM</name>
<dbReference type="AlphaFoldDB" id="A0A1D8IPP5"/>
<dbReference type="PANTHER" id="PTHR47233">
    <property type="entry name" value="CHEMOTAXIS PROTEIN CHEV"/>
    <property type="match status" value="1"/>
</dbReference>
<proteinExistence type="predicted"/>
<dbReference type="InterPro" id="IPR036061">
    <property type="entry name" value="CheW-like_dom_sf"/>
</dbReference>
<evidence type="ECO:0000259" key="3">
    <source>
        <dbReference type="PROSITE" id="PS50851"/>
    </source>
</evidence>
<evidence type="ECO:0000256" key="1">
    <source>
        <dbReference type="PROSITE-ProRule" id="PRU00169"/>
    </source>
</evidence>
<dbReference type="Gene3D" id="2.40.50.180">
    <property type="entry name" value="CheA-289, Domain 4"/>
    <property type="match status" value="1"/>
</dbReference>
<feature type="domain" description="Response regulatory" evidence="2">
    <location>
        <begin position="180"/>
        <end position="303"/>
    </location>
</feature>
<dbReference type="RefSeq" id="WP_070078803.1">
    <property type="nucleotide sequence ID" value="NZ_CP017415.1"/>
</dbReference>
<dbReference type="SMART" id="SM00260">
    <property type="entry name" value="CheW"/>
    <property type="match status" value="1"/>
</dbReference>
<dbReference type="InterPro" id="IPR024181">
    <property type="entry name" value="Chemotax_regulator_CheV"/>
</dbReference>
<dbReference type="Gene3D" id="3.40.50.2300">
    <property type="match status" value="1"/>
</dbReference>
<sequence length="316" mass="35279">MTDILSAVDKRTRLAGQNRLELLLFRLDKQQIFAINVFKVREIIPQPTLKTVPQAHPYVLGIANIRGRPTSIIEVARPLGRRGVPAGQESFVIVTEFNRSVQGFRVASVERIINISWESVLPPPKGSRSGHYMTAVTQYEDQLIEILDVERILADVQGVNTDVSDNLKERDPTQNAQTQRILVADDSSVARLQVRRTLEQLGMQVVLANDGKEALDKLEAVMASDTERQFDMVISDIEMPRMDGYTLCSRIRADKSLINLPVILHTSLSGSFNQAMVDRVGATAFLPKFQPDEFAETILRLLHPRPHEVIIPGPGG</sequence>
<accession>A0A1D8IPP5</accession>
<dbReference type="InterPro" id="IPR002545">
    <property type="entry name" value="CheW-lke_dom"/>
</dbReference>
<dbReference type="EMBL" id="CP017415">
    <property type="protein sequence ID" value="AOU98442.1"/>
    <property type="molecule type" value="Genomic_DNA"/>
</dbReference>
<dbReference type="CDD" id="cd19924">
    <property type="entry name" value="REC_CheV-like"/>
    <property type="match status" value="1"/>
</dbReference>
<dbReference type="KEGG" id="aprs:BI364_11180"/>
<dbReference type="SUPFAM" id="SSF50341">
    <property type="entry name" value="CheW-like"/>
    <property type="match status" value="1"/>
</dbReference>
<dbReference type="SUPFAM" id="SSF52172">
    <property type="entry name" value="CheY-like"/>
    <property type="match status" value="1"/>
</dbReference>
<dbReference type="PIRSF" id="PIRSF002867">
    <property type="entry name" value="CheV"/>
    <property type="match status" value="1"/>
</dbReference>
<evidence type="ECO:0000313" key="4">
    <source>
        <dbReference type="EMBL" id="AOU98442.1"/>
    </source>
</evidence>
<dbReference type="PROSITE" id="PS50851">
    <property type="entry name" value="CHEW"/>
    <property type="match status" value="1"/>
</dbReference>
<dbReference type="PANTHER" id="PTHR47233:SF3">
    <property type="entry name" value="CHEMOTAXIS PROTEIN CHEV"/>
    <property type="match status" value="1"/>
</dbReference>
<dbReference type="InterPro" id="IPR011006">
    <property type="entry name" value="CheY-like_superfamily"/>
</dbReference>
<dbReference type="Gene3D" id="2.30.30.40">
    <property type="entry name" value="SH3 Domains"/>
    <property type="match status" value="1"/>
</dbReference>
<dbReference type="GO" id="GO:0000160">
    <property type="term" value="P:phosphorelay signal transduction system"/>
    <property type="evidence" value="ECO:0007669"/>
    <property type="project" value="InterPro"/>
</dbReference>
<gene>
    <name evidence="4" type="ORF">BI364_11180</name>
</gene>
<feature type="modified residue" description="4-aspartylphosphate" evidence="1">
    <location>
        <position position="236"/>
    </location>
</feature>
<keyword evidence="5" id="KW-1185">Reference proteome</keyword>
<evidence type="ECO:0000259" key="2">
    <source>
        <dbReference type="PROSITE" id="PS50110"/>
    </source>
</evidence>